<dbReference type="Pfam" id="PF01408">
    <property type="entry name" value="GFO_IDH_MocA"/>
    <property type="match status" value="1"/>
</dbReference>
<dbReference type="STRING" id="1331196.A0A1B9IKG9"/>
<dbReference type="GO" id="GO:0006740">
    <property type="term" value="P:NADPH regeneration"/>
    <property type="evidence" value="ECO:0007669"/>
    <property type="project" value="TreeGrafter"/>
</dbReference>
<evidence type="ECO:0000313" key="4">
    <source>
        <dbReference type="EMBL" id="OCF56055.1"/>
    </source>
</evidence>
<dbReference type="PANTHER" id="PTHR42840:SF3">
    <property type="entry name" value="BINDING ROSSMANN FOLD OXIDOREDUCTASE, PUTATIVE (AFU_ORTHOLOGUE AFUA_2G10240)-RELATED"/>
    <property type="match status" value="1"/>
</dbReference>
<dbReference type="GO" id="GO:0005737">
    <property type="term" value="C:cytoplasm"/>
    <property type="evidence" value="ECO:0007669"/>
    <property type="project" value="TreeGrafter"/>
</dbReference>
<sequence>MTAAIVNGTHDKSKTKLRIATLGCGRMGQRHAHNVHHLTPRADLVAVADPAPAAQKWVAENLKGVRYFSDPEEIFSIPDVDAVIISTITSTHAPLTIRAIEKGIHVLLEKPISIDVEDSRPVLEASDAHPEVKVMIGFVRRFDTAFNELYKHIASTHAGQPFLLKSTTQDAYDPSGFFVAYAKASGGIFMDCGIHDIDMSRWLLGVSESGQGKGTLHQSSAAASSEKPTVKRVFATGLTVRHPELKEQEDCDNALGIVEYANGSSCTLHLSRIGMGGYESLVEVFGTEQKLTVETPASSQLKITDGHGRRVESAPTYIERFGEAFIHEVNAFVDSVLDDKPVPATVSDAFQAALIAKALTVSYHTGKPVEFGENGEPIV</sequence>
<dbReference type="GO" id="GO:0016491">
    <property type="term" value="F:oxidoreductase activity"/>
    <property type="evidence" value="ECO:0007669"/>
    <property type="project" value="UniProtKB-KW"/>
</dbReference>
<feature type="domain" description="Gfo/Idh/MocA-like oxidoreductase C-terminal" evidence="3">
    <location>
        <begin position="182"/>
        <end position="370"/>
    </location>
</feature>
<gene>
    <name evidence="4" type="ORF">L486_06812</name>
</gene>
<dbReference type="Gene3D" id="3.30.360.10">
    <property type="entry name" value="Dihydrodipicolinate Reductase, domain 2"/>
    <property type="match status" value="1"/>
</dbReference>
<accession>A0A1B9IKG9</accession>
<evidence type="ECO:0000256" key="1">
    <source>
        <dbReference type="ARBA" id="ARBA00023002"/>
    </source>
</evidence>
<dbReference type="SUPFAM" id="SSF55347">
    <property type="entry name" value="Glyceraldehyde-3-phosphate dehydrogenase-like, C-terminal domain"/>
    <property type="match status" value="1"/>
</dbReference>
<dbReference type="SUPFAM" id="SSF51735">
    <property type="entry name" value="NAD(P)-binding Rossmann-fold domains"/>
    <property type="match status" value="1"/>
</dbReference>
<dbReference type="Pfam" id="PF02894">
    <property type="entry name" value="GFO_IDH_MocA_C"/>
    <property type="match status" value="1"/>
</dbReference>
<dbReference type="Proteomes" id="UP000092583">
    <property type="component" value="Unassembled WGS sequence"/>
</dbReference>
<protein>
    <recommendedName>
        <fullName evidence="6">Myo-inositol 2-dehydrogenase</fullName>
    </recommendedName>
</protein>
<reference evidence="4 5" key="1">
    <citation type="submission" date="2013-07" db="EMBL/GenBank/DDBJ databases">
        <title>The Genome Sequence of Kwoniella mangroviensis CBS10435.</title>
        <authorList>
            <consortium name="The Broad Institute Genome Sequencing Platform"/>
            <person name="Cuomo C."/>
            <person name="Litvintseva A."/>
            <person name="Chen Y."/>
            <person name="Heitman J."/>
            <person name="Sun S."/>
            <person name="Springer D."/>
            <person name="Dromer F."/>
            <person name="Young S.K."/>
            <person name="Zeng Q."/>
            <person name="Gargeya S."/>
            <person name="Fitzgerald M."/>
            <person name="Abouelleil A."/>
            <person name="Alvarado L."/>
            <person name="Berlin A.M."/>
            <person name="Chapman S.B."/>
            <person name="Dewar J."/>
            <person name="Goldberg J."/>
            <person name="Griggs A."/>
            <person name="Gujja S."/>
            <person name="Hansen M."/>
            <person name="Howarth C."/>
            <person name="Imamovic A."/>
            <person name="Larimer J."/>
            <person name="McCowan C."/>
            <person name="Murphy C."/>
            <person name="Pearson M."/>
            <person name="Priest M."/>
            <person name="Roberts A."/>
            <person name="Saif S."/>
            <person name="Shea T."/>
            <person name="Sykes S."/>
            <person name="Wortman J."/>
            <person name="Nusbaum C."/>
            <person name="Birren B."/>
        </authorList>
    </citation>
    <scope>NUCLEOTIDE SEQUENCE [LARGE SCALE GENOMIC DNA]</scope>
    <source>
        <strain evidence="4 5">CBS 10435</strain>
    </source>
</reference>
<feature type="domain" description="Gfo/Idh/MocA-like oxidoreductase N-terminal" evidence="2">
    <location>
        <begin position="17"/>
        <end position="137"/>
    </location>
</feature>
<dbReference type="Gene3D" id="3.40.50.720">
    <property type="entry name" value="NAD(P)-binding Rossmann-like Domain"/>
    <property type="match status" value="1"/>
</dbReference>
<organism evidence="4 5">
    <name type="scientific">Kwoniella mangroviensis CBS 10435</name>
    <dbReference type="NCBI Taxonomy" id="1331196"/>
    <lineage>
        <taxon>Eukaryota</taxon>
        <taxon>Fungi</taxon>
        <taxon>Dikarya</taxon>
        <taxon>Basidiomycota</taxon>
        <taxon>Agaricomycotina</taxon>
        <taxon>Tremellomycetes</taxon>
        <taxon>Tremellales</taxon>
        <taxon>Cryptococcaceae</taxon>
        <taxon>Kwoniella</taxon>
    </lineage>
</organism>
<dbReference type="OrthoDB" id="446809at2759"/>
<keyword evidence="5" id="KW-1185">Reference proteome</keyword>
<dbReference type="EMBL" id="KI669465">
    <property type="protein sequence ID" value="OCF56055.1"/>
    <property type="molecule type" value="Genomic_DNA"/>
</dbReference>
<dbReference type="AlphaFoldDB" id="A0A1B9IKG9"/>
<dbReference type="PANTHER" id="PTHR42840">
    <property type="entry name" value="NAD(P)-BINDING ROSSMANN-FOLD SUPERFAMILY PROTEIN-RELATED"/>
    <property type="match status" value="1"/>
</dbReference>
<reference evidence="5" key="2">
    <citation type="submission" date="2013-12" db="EMBL/GenBank/DDBJ databases">
        <title>Evolution of pathogenesis and genome organization in the Tremellales.</title>
        <authorList>
            <person name="Cuomo C."/>
            <person name="Litvintseva A."/>
            <person name="Heitman J."/>
            <person name="Chen Y."/>
            <person name="Sun S."/>
            <person name="Springer D."/>
            <person name="Dromer F."/>
            <person name="Young S."/>
            <person name="Zeng Q."/>
            <person name="Chapman S."/>
            <person name="Gujja S."/>
            <person name="Saif S."/>
            <person name="Birren B."/>
        </authorList>
    </citation>
    <scope>NUCLEOTIDE SEQUENCE [LARGE SCALE GENOMIC DNA]</scope>
    <source>
        <strain evidence="5">CBS 10435</strain>
    </source>
</reference>
<evidence type="ECO:0000313" key="5">
    <source>
        <dbReference type="Proteomes" id="UP000092583"/>
    </source>
</evidence>
<evidence type="ECO:0000259" key="3">
    <source>
        <dbReference type="Pfam" id="PF02894"/>
    </source>
</evidence>
<dbReference type="GO" id="GO:0000166">
    <property type="term" value="F:nucleotide binding"/>
    <property type="evidence" value="ECO:0007669"/>
    <property type="project" value="InterPro"/>
</dbReference>
<proteinExistence type="predicted"/>
<keyword evidence="1" id="KW-0560">Oxidoreductase</keyword>
<evidence type="ECO:0000259" key="2">
    <source>
        <dbReference type="Pfam" id="PF01408"/>
    </source>
</evidence>
<dbReference type="InterPro" id="IPR004104">
    <property type="entry name" value="Gfo/Idh/MocA-like_OxRdtase_C"/>
</dbReference>
<dbReference type="InterPro" id="IPR036291">
    <property type="entry name" value="NAD(P)-bd_dom_sf"/>
</dbReference>
<dbReference type="InterPro" id="IPR000683">
    <property type="entry name" value="Gfo/Idh/MocA-like_OxRdtase_N"/>
</dbReference>
<name>A0A1B9IKG9_9TREE</name>
<evidence type="ECO:0008006" key="6">
    <source>
        <dbReference type="Google" id="ProtNLM"/>
    </source>
</evidence>